<organism evidence="1 2">
    <name type="scientific">Blastococcus saxobsidens</name>
    <dbReference type="NCBI Taxonomy" id="138336"/>
    <lineage>
        <taxon>Bacteria</taxon>
        <taxon>Bacillati</taxon>
        <taxon>Actinomycetota</taxon>
        <taxon>Actinomycetes</taxon>
        <taxon>Geodermatophilales</taxon>
        <taxon>Geodermatophilaceae</taxon>
        <taxon>Blastococcus</taxon>
    </lineage>
</organism>
<dbReference type="RefSeq" id="WP_104528798.1">
    <property type="nucleotide sequence ID" value="NZ_POQT01000018.1"/>
</dbReference>
<evidence type="ECO:0000313" key="1">
    <source>
        <dbReference type="EMBL" id="RZU33868.1"/>
    </source>
</evidence>
<comment type="caution">
    <text evidence="1">The sequence shown here is derived from an EMBL/GenBank/DDBJ whole genome shotgun (WGS) entry which is preliminary data.</text>
</comment>
<dbReference type="OrthoDB" id="191189at2"/>
<proteinExistence type="predicted"/>
<dbReference type="InterPro" id="IPR023393">
    <property type="entry name" value="START-like_dom_sf"/>
</dbReference>
<protein>
    <submittedName>
        <fullName evidence="1">Polyketide cyclase/dehydrase/lipid transport protein</fullName>
    </submittedName>
</protein>
<dbReference type="AlphaFoldDB" id="A0A4Q7YAM8"/>
<evidence type="ECO:0000313" key="2">
    <source>
        <dbReference type="Proteomes" id="UP000292507"/>
    </source>
</evidence>
<name>A0A4Q7YAM8_9ACTN</name>
<sequence length="127" mass="13976">MTTTTLHATGPLPPAEVWERYRLLDRWPDWAPQITGVDCPQRELTAGARGRVRGLGVPLPFTIEAVDPVARSWSWTVGAGPLRMRLHHWVTDGPDGGTTTGLRTTGPVPLVLGYAPLAQWALHRLVR</sequence>
<dbReference type="Pfam" id="PF10604">
    <property type="entry name" value="Polyketide_cyc2"/>
    <property type="match status" value="1"/>
</dbReference>
<dbReference type="EMBL" id="SHKV01000001">
    <property type="protein sequence ID" value="RZU33868.1"/>
    <property type="molecule type" value="Genomic_DNA"/>
</dbReference>
<dbReference type="Gene3D" id="3.30.530.20">
    <property type="match status" value="1"/>
</dbReference>
<dbReference type="InterPro" id="IPR019587">
    <property type="entry name" value="Polyketide_cyclase/dehydratase"/>
</dbReference>
<accession>A0A4Q7YAM8</accession>
<keyword evidence="2" id="KW-1185">Reference proteome</keyword>
<dbReference type="SUPFAM" id="SSF55961">
    <property type="entry name" value="Bet v1-like"/>
    <property type="match status" value="1"/>
</dbReference>
<reference evidence="1 2" key="1">
    <citation type="submission" date="2019-02" db="EMBL/GenBank/DDBJ databases">
        <title>Sequencing the genomes of 1000 actinobacteria strains.</title>
        <authorList>
            <person name="Klenk H.-P."/>
        </authorList>
    </citation>
    <scope>NUCLEOTIDE SEQUENCE [LARGE SCALE GENOMIC DNA]</scope>
    <source>
        <strain evidence="1 2">DSM 44509</strain>
    </source>
</reference>
<gene>
    <name evidence="1" type="ORF">BKA19_3607</name>
</gene>
<dbReference type="Proteomes" id="UP000292507">
    <property type="component" value="Unassembled WGS sequence"/>
</dbReference>